<protein>
    <submittedName>
        <fullName evidence="1">DUF3078 domain-containing protein</fullName>
    </submittedName>
</protein>
<name>A0ABV3ZBB7_9BACT</name>
<reference evidence="1 2" key="1">
    <citation type="submission" date="2023-07" db="EMBL/GenBank/DDBJ databases">
        <authorList>
            <person name="Lian W.-H."/>
        </authorList>
    </citation>
    <scope>NUCLEOTIDE SEQUENCE [LARGE SCALE GENOMIC DNA]</scope>
    <source>
        <strain evidence="1 2">SYSU DXS3180</strain>
    </source>
</reference>
<comment type="caution">
    <text evidence="1">The sequence shown here is derived from an EMBL/GenBank/DDBJ whole genome shotgun (WGS) entry which is preliminary data.</text>
</comment>
<dbReference type="InterPro" id="IPR021428">
    <property type="entry name" value="DUF3078"/>
</dbReference>
<dbReference type="RefSeq" id="WP_369328565.1">
    <property type="nucleotide sequence ID" value="NZ_JAULBC010000002.1"/>
</dbReference>
<evidence type="ECO:0000313" key="1">
    <source>
        <dbReference type="EMBL" id="MEX6687161.1"/>
    </source>
</evidence>
<accession>A0ABV3ZBB7</accession>
<keyword evidence="2" id="KW-1185">Reference proteome</keyword>
<gene>
    <name evidence="1" type="ORF">QTN47_06625</name>
</gene>
<proteinExistence type="predicted"/>
<dbReference type="EMBL" id="JAULBC010000002">
    <property type="protein sequence ID" value="MEX6687161.1"/>
    <property type="molecule type" value="Genomic_DNA"/>
</dbReference>
<sequence length="315" mass="36021">MKRISLLITYMFLFSTVGLSQLNNLRTLPTEIFRTIKGIPDSDTAKMRWKSGGTFNANLAQGTLSNWAAGGDDFSMSLNAYFNYYLLHRKGRISWDSNLDIYLGYVQTTSLGSRKNDDRVDFLSKYGYQLDKKWYLSALYSFRTQLFDGYTYYSRDSGTFVSTFLSPAYTLISVGMDYKPKDFSLFLSPATSRWTLMTDPYLIKQGLYGVGKGNHLQNEIGAFSSMTYNKTIWKVITYKGRLDLFTNYMHNPQNVDVYFTNSLAFKITKYIQASYNLEMIYDDDVKLFGPQKNSPALQLKSLIGIGFALNLGKKS</sequence>
<evidence type="ECO:0000313" key="2">
    <source>
        <dbReference type="Proteomes" id="UP001560573"/>
    </source>
</evidence>
<organism evidence="1 2">
    <name type="scientific">Danxiaibacter flavus</name>
    <dbReference type="NCBI Taxonomy" id="3049108"/>
    <lineage>
        <taxon>Bacteria</taxon>
        <taxon>Pseudomonadati</taxon>
        <taxon>Bacteroidota</taxon>
        <taxon>Chitinophagia</taxon>
        <taxon>Chitinophagales</taxon>
        <taxon>Chitinophagaceae</taxon>
        <taxon>Danxiaibacter</taxon>
    </lineage>
</organism>
<dbReference type="Proteomes" id="UP001560573">
    <property type="component" value="Unassembled WGS sequence"/>
</dbReference>
<dbReference type="Pfam" id="PF11276">
    <property type="entry name" value="DUF3078"/>
    <property type="match status" value="1"/>
</dbReference>